<dbReference type="RefSeq" id="WP_005984715.1">
    <property type="nucleotide sequence ID" value="NZ_JH470338.1"/>
</dbReference>
<organism evidence="1 2">
    <name type="scientific">Actinomyces graevenitzii C83</name>
    <dbReference type="NCBI Taxonomy" id="435830"/>
    <lineage>
        <taxon>Bacteria</taxon>
        <taxon>Bacillati</taxon>
        <taxon>Actinomycetota</taxon>
        <taxon>Actinomycetes</taxon>
        <taxon>Actinomycetales</taxon>
        <taxon>Actinomycetaceae</taxon>
        <taxon>Actinomyces</taxon>
    </lineage>
</organism>
<protein>
    <recommendedName>
        <fullName evidence="3">DUF4439 domain-containing protein</fullName>
    </recommendedName>
</protein>
<name>G9PCU7_9ACTO</name>
<proteinExistence type="predicted"/>
<keyword evidence="2" id="KW-1185">Reference proteome</keyword>
<gene>
    <name evidence="1" type="ORF">HMPREF0045_00226</name>
</gene>
<evidence type="ECO:0008006" key="3">
    <source>
        <dbReference type="Google" id="ProtNLM"/>
    </source>
</evidence>
<evidence type="ECO:0000313" key="2">
    <source>
        <dbReference type="Proteomes" id="UP000003822"/>
    </source>
</evidence>
<accession>G9PCU7</accession>
<dbReference type="eggNOG" id="ENOG5033HJF">
    <property type="taxonomic scope" value="Bacteria"/>
</dbReference>
<dbReference type="EMBL" id="ACRN01000001">
    <property type="protein sequence ID" value="EHM89561.1"/>
    <property type="molecule type" value="Genomic_DNA"/>
</dbReference>
<dbReference type="HOGENOM" id="CLU_828035_0_0_11"/>
<reference evidence="1 2" key="1">
    <citation type="submission" date="2011-10" db="EMBL/GenBank/DDBJ databases">
        <title>The Genome Sequence of Actinomyces graevenitzii C83.</title>
        <authorList>
            <consortium name="The Broad Institute Genome Sequencing Platform"/>
            <consortium name="The Broad Institute Genome Sequencing Center for Infectious Disease"/>
            <person name="Earl A."/>
            <person name="Ward D."/>
            <person name="Feldgarden M."/>
            <person name="Gevers D."/>
            <person name="Sibley C.D."/>
            <person name="Field T.R."/>
            <person name="Grinwis M."/>
            <person name="Eshaghurshan C.S."/>
            <person name="Surette M.G."/>
            <person name="Young S.K."/>
            <person name="Zeng Q."/>
            <person name="Gargeya S."/>
            <person name="Fitzgerald M."/>
            <person name="Haas B."/>
            <person name="Abouelleil A."/>
            <person name="Alvarado L."/>
            <person name="Arachchi H.M."/>
            <person name="Berlin A."/>
            <person name="Brown A."/>
            <person name="Chapman S.B."/>
            <person name="Chen Z."/>
            <person name="Dunbar C."/>
            <person name="Freedman E."/>
            <person name="Gearin G."/>
            <person name="Goldberg J."/>
            <person name="Griggs A."/>
            <person name="Gujja S."/>
            <person name="Heiman D."/>
            <person name="Howarth C."/>
            <person name="Larson L."/>
            <person name="Lui A."/>
            <person name="MacDonald P.J.P."/>
            <person name="Montmayeur A."/>
            <person name="Murphy C."/>
            <person name="Neiman D."/>
            <person name="Pearson M."/>
            <person name="Priest M."/>
            <person name="Roberts A."/>
            <person name="Saif S."/>
            <person name="Shea T."/>
            <person name="Shenoy N."/>
            <person name="Sisk P."/>
            <person name="Stolte C."/>
            <person name="Sykes S."/>
            <person name="Wortman J."/>
            <person name="Nusbaum C."/>
            <person name="Birren B."/>
        </authorList>
    </citation>
    <scope>NUCLEOTIDE SEQUENCE [LARGE SCALE GENOMIC DNA]</scope>
    <source>
        <strain evidence="1 2">C83</strain>
    </source>
</reference>
<dbReference type="AlphaFoldDB" id="G9PCU7"/>
<evidence type="ECO:0000313" key="1">
    <source>
        <dbReference type="EMBL" id="EHM89561.1"/>
    </source>
</evidence>
<comment type="caution">
    <text evidence="1">The sequence shown here is derived from an EMBL/GenBank/DDBJ whole genome shotgun (WGS) entry which is preliminary data.</text>
</comment>
<dbReference type="PATRIC" id="fig|435830.3.peg.216"/>
<sequence length="313" mass="32480">MKCRVITPALRPFSFRATARNCSIMALTCVLALSGCGLRIGEGTRAALPTLSASQQTQDALARRTALINSAAQLLAKSGSAEVAAVAKGSASQLRSLGGVWQPWHTTPPTGYPTVSPVPTAGSDTTTAQLVMYLKQGTGEALKAASESSGKTAQTYASIGLTWASWARALDGTNFDKLMAPQPRTGVNLTSPLQASTLSAYDQARYGLEVIAAQSGDDATGAQAKAAAATVDACLAIKCPDQRLSSYQLPSGNSYEQGASLWLNVVSAELGEVANAKDDSQRKQAISAAAWALVQAQSWNASLTQTEQALGVK</sequence>
<dbReference type="STRING" id="435830.HMPREF0045_00226"/>
<dbReference type="Proteomes" id="UP000003822">
    <property type="component" value="Unassembled WGS sequence"/>
</dbReference>